<comment type="caution">
    <text evidence="5">The sequence shown here is derived from an EMBL/GenBank/DDBJ whole genome shotgun (WGS) entry which is preliminary data.</text>
</comment>
<dbReference type="EMBL" id="VTZN01000070">
    <property type="protein sequence ID" value="KAA1249848.1"/>
    <property type="molecule type" value="Genomic_DNA"/>
</dbReference>
<sequence length="384" mass="39496">MSRAFIIDPALTTIKGLELLLGLGIPNDGGILRSTASLFAKGVNELESALPGDRWLGAAADKYSSKNQKHVNFFQELGELERELEQLIADQASAVTKTREIVDGAKNGLEFVRPVAVDMTYIPIVGWPMSAAFQATACAVAMAAVGVGLAYLMAKTLINTVRLVKLLAKLAALLASVVADVVNAIKDLLAELWEFVTHAFEGLKELWDELTGWVSKILSNWLSKLESFFEGVPGLGGMSSLSQLTSLFSAPGLSGSSGLASPAALPGSTGLPGLPGLPDMVGGAGFGGLASAAQLRSAASQANPRSTLDGPASNVLEQLGGAPQPVAAQNPQGLGGMHPASAASKGATAKKYSDGAAAGAHDTERAPVDAGVSGSQRTLELRVV</sequence>
<dbReference type="InterPro" id="IPR043796">
    <property type="entry name" value="ESX-1_EspA/EspE-like"/>
</dbReference>
<proteinExistence type="predicted"/>
<keyword evidence="3" id="KW-0472">Membrane</keyword>
<name>A0A5B1BM68_MYCSI</name>
<feature type="transmembrane region" description="Helical" evidence="3">
    <location>
        <begin position="131"/>
        <end position="154"/>
    </location>
</feature>
<gene>
    <name evidence="5" type="ORF">F0Q45_12865</name>
</gene>
<dbReference type="OrthoDB" id="4719109at2"/>
<organism evidence="5 6">
    <name type="scientific">Mycobacterium simiae</name>
    <name type="common">Mycobacterium habana</name>
    <dbReference type="NCBI Taxonomy" id="1784"/>
    <lineage>
        <taxon>Bacteria</taxon>
        <taxon>Bacillati</taxon>
        <taxon>Actinomycetota</taxon>
        <taxon>Actinomycetes</taxon>
        <taxon>Mycobacteriales</taxon>
        <taxon>Mycobacteriaceae</taxon>
        <taxon>Mycobacterium</taxon>
        <taxon>Mycobacterium simiae complex</taxon>
    </lineage>
</organism>
<dbReference type="AlphaFoldDB" id="A0A5B1BM68"/>
<accession>A0A5B1BM68</accession>
<feature type="domain" description="ESX-1 secretion-associated protein EspA/EspE-like" evidence="4">
    <location>
        <begin position="21"/>
        <end position="103"/>
    </location>
</feature>
<keyword evidence="1" id="KW-0175">Coiled coil</keyword>
<evidence type="ECO:0000259" key="4">
    <source>
        <dbReference type="Pfam" id="PF18879"/>
    </source>
</evidence>
<dbReference type="RefSeq" id="WP_149654319.1">
    <property type="nucleotide sequence ID" value="NZ_VTZN01000070.1"/>
</dbReference>
<keyword evidence="3" id="KW-1133">Transmembrane helix</keyword>
<feature type="transmembrane region" description="Helical" evidence="3">
    <location>
        <begin position="166"/>
        <end position="185"/>
    </location>
</feature>
<evidence type="ECO:0000256" key="1">
    <source>
        <dbReference type="SAM" id="Coils"/>
    </source>
</evidence>
<evidence type="ECO:0000313" key="5">
    <source>
        <dbReference type="EMBL" id="KAA1249848.1"/>
    </source>
</evidence>
<dbReference type="Pfam" id="PF18879">
    <property type="entry name" value="EspA_EspE"/>
    <property type="match status" value="1"/>
</dbReference>
<evidence type="ECO:0000256" key="3">
    <source>
        <dbReference type="SAM" id="Phobius"/>
    </source>
</evidence>
<feature type="coiled-coil region" evidence="1">
    <location>
        <begin position="70"/>
        <end position="97"/>
    </location>
</feature>
<dbReference type="Proteomes" id="UP000324701">
    <property type="component" value="Unassembled WGS sequence"/>
</dbReference>
<feature type="region of interest" description="Disordered" evidence="2">
    <location>
        <begin position="297"/>
        <end position="384"/>
    </location>
</feature>
<evidence type="ECO:0000313" key="6">
    <source>
        <dbReference type="Proteomes" id="UP000324701"/>
    </source>
</evidence>
<protein>
    <submittedName>
        <fullName evidence="5">Secretion protein EspA</fullName>
    </submittedName>
</protein>
<reference evidence="5 6" key="1">
    <citation type="submission" date="2019-09" db="EMBL/GenBank/DDBJ databases">
        <title>Report of infection by Mycobacterium simiae a patient suffering from pulmonary tuberculosis.</title>
        <authorList>
            <person name="Mohanty P.S."/>
            <person name="Bansal A.K."/>
            <person name="Singh H."/>
            <person name="Sharma S."/>
            <person name="Patil S.A."/>
            <person name="Upadhaya P."/>
            <person name="Singh P.K."/>
            <person name="Kumar D."/>
            <person name="Kumar S."/>
            <person name="Singh R.K."/>
            <person name="Chaudhary B."/>
        </authorList>
    </citation>
    <scope>NUCLEOTIDE SEQUENCE [LARGE SCALE GENOMIC DNA]</scope>
    <source>
        <strain evidence="5 6">JAL-560-SIM</strain>
    </source>
</reference>
<keyword evidence="6" id="KW-1185">Reference proteome</keyword>
<evidence type="ECO:0000256" key="2">
    <source>
        <dbReference type="SAM" id="MobiDB-lite"/>
    </source>
</evidence>
<feature type="compositionally biased region" description="Low complexity" evidence="2">
    <location>
        <begin position="340"/>
        <end position="350"/>
    </location>
</feature>
<keyword evidence="3" id="KW-0812">Transmembrane</keyword>